<evidence type="ECO:0000313" key="6">
    <source>
        <dbReference type="Proteomes" id="UP000123553"/>
    </source>
</evidence>
<evidence type="ECO:0000313" key="3">
    <source>
        <dbReference type="EMBL" id="AKI16352.1"/>
    </source>
</evidence>
<feature type="region of interest" description="Disordered" evidence="1">
    <location>
        <begin position="53"/>
        <end position="84"/>
    </location>
</feature>
<evidence type="ECO:0000313" key="4">
    <source>
        <dbReference type="EMBL" id="AKI18856.1"/>
    </source>
</evidence>
<sequence length="426" mass="45653">MVMFSQDHVQIVYGSTRICKSLAPANKRKTHRTIVVAPRRGFLRIPPDGQDVNHVKIVPTTTTSSSLAPPRDDERRPTPPLRPPLTVYPYGTSLIRRSARDAKLRSKLIVFHITRPALGQHPQNSGISGPAAMDHSEFLTSFRREVDRQTVLTAESAPATVEVCLGDALPGGVMGGGGLPAGVGSASAAVAAAAAAVAGVPVAANPVTPATATVTTPPMIDLTSHHRPLTLFTPASAAAAPAVATNGGNATYILPADCRYAPLFASKYKYVFEEVSRLMRLHDSTAVQLQISASCGNAFQALKSALLKLHNVTVLAGQQLITQTMPHTPQAVATFKFFHQDPNRVLDCIRPVVPRSTSYHETGVYQMWVSGATKKDLFDAVTLCASIVEKQPDVFNINVSLLTYPSIAAPHLPLYNEFTSFRLPTS</sequence>
<dbReference type="EMBL" id="KP745685">
    <property type="protein sequence ID" value="AKI16352.1"/>
    <property type="molecule type" value="Genomic_DNA"/>
</dbReference>
<dbReference type="GO" id="GO:0006355">
    <property type="term" value="P:regulation of DNA-templated transcription"/>
    <property type="evidence" value="ECO:0007669"/>
    <property type="project" value="InterPro"/>
</dbReference>
<evidence type="ECO:0000259" key="2">
    <source>
        <dbReference type="Pfam" id="PF03361"/>
    </source>
</evidence>
<proteinExistence type="predicted"/>
<dbReference type="InterPro" id="IPR005028">
    <property type="entry name" value="Herpes_IE2_3"/>
</dbReference>
<name>A0A0G2TUY5_HCMV</name>
<feature type="domain" description="Herpesvirus intermediate/early protein 2/3 DNA-binding" evidence="2">
    <location>
        <begin position="262"/>
        <end position="420"/>
    </location>
</feature>
<accession>A0A0G2TUY5</accession>
<dbReference type="Pfam" id="PF03361">
    <property type="entry name" value="Herpes_IE2_3"/>
    <property type="match status" value="1"/>
</dbReference>
<dbReference type="EMBL" id="KP745700">
    <property type="protein sequence ID" value="AKI18856.1"/>
    <property type="molecule type" value="Genomic_DNA"/>
</dbReference>
<evidence type="ECO:0000313" key="5">
    <source>
        <dbReference type="Proteomes" id="UP000118997"/>
    </source>
</evidence>
<protein>
    <submittedName>
        <fullName evidence="3">Protein UL117</fullName>
    </submittedName>
</protein>
<evidence type="ECO:0000256" key="1">
    <source>
        <dbReference type="SAM" id="MobiDB-lite"/>
    </source>
</evidence>
<dbReference type="Proteomes" id="UP000118997">
    <property type="component" value="Segment"/>
</dbReference>
<dbReference type="Proteomes" id="UP000123553">
    <property type="component" value="Segment"/>
</dbReference>
<organism evidence="3 6">
    <name type="scientific">Human cytomegalovirus</name>
    <name type="common">HHV-5</name>
    <name type="synonym">Human herpesvirus 5</name>
    <dbReference type="NCBI Taxonomy" id="10359"/>
    <lineage>
        <taxon>Viruses</taxon>
        <taxon>Duplodnaviria</taxon>
        <taxon>Heunggongvirae</taxon>
        <taxon>Peploviricota</taxon>
        <taxon>Herviviricetes</taxon>
        <taxon>Herpesvirales</taxon>
        <taxon>Orthoherpesviridae</taxon>
        <taxon>Betaherpesvirinae</taxon>
        <taxon>Cytomegalovirus</taxon>
        <taxon>Cytomegalovirus humanbeta5</taxon>
    </lineage>
</organism>
<gene>
    <name evidence="3" type="primary">UL117</name>
</gene>
<reference evidence="5 6" key="1">
    <citation type="journal article" date="2015" name="J. Virol.">
        <title>High-throughput analysis of human cytomegalovirus genome diversity highlights the widespread occurrence of gene-disrupting mutations and pervasive recombination.</title>
        <authorList>
            <person name="Sijmons S."/>
            <person name="Thys K."/>
            <person name="Mbong Ngwese M."/>
            <person name="Van Damme E."/>
            <person name="Dvorak J."/>
            <person name="Van Loock M."/>
            <person name="Li G."/>
            <person name="Tachezy R."/>
            <person name="Busson L."/>
            <person name="Aerssens J."/>
            <person name="Van Ranst M."/>
            <person name="Maes P."/>
        </authorList>
    </citation>
    <scope>NUCLEOTIDE SEQUENCE [LARGE SCALE GENOMIC DNA]</scope>
    <source>
        <strain evidence="4">BE/4/2011</strain>
        <strain evidence="3">CZ/3/2012</strain>
    </source>
</reference>
<organismHost>
    <name type="scientific">Homo sapiens</name>
    <name type="common">Human</name>
    <dbReference type="NCBI Taxonomy" id="9606"/>
</organismHost>